<evidence type="ECO:0000313" key="2">
    <source>
        <dbReference type="Proteomes" id="UP000076744"/>
    </source>
</evidence>
<reference evidence="1 2" key="1">
    <citation type="journal article" date="2016" name="Genome Biol. Evol.">
        <title>Divergent and convergent evolution of fungal pathogenicity.</title>
        <authorList>
            <person name="Shang Y."/>
            <person name="Xiao G."/>
            <person name="Zheng P."/>
            <person name="Cen K."/>
            <person name="Zhan S."/>
            <person name="Wang C."/>
        </authorList>
    </citation>
    <scope>NUCLEOTIDE SEQUENCE [LARGE SCALE GENOMIC DNA]</scope>
    <source>
        <strain evidence="1 2">ARSEF 2679</strain>
    </source>
</reference>
<protein>
    <recommendedName>
        <fullName evidence="3">Taurine catabolism dioxygenase TauD/TfdA</fullName>
    </recommendedName>
</protein>
<dbReference type="STRING" id="1081104.A0A167NJR2"/>
<organism evidence="1 2">
    <name type="scientific">Cordyceps fumosorosea (strain ARSEF 2679)</name>
    <name type="common">Isaria fumosorosea</name>
    <dbReference type="NCBI Taxonomy" id="1081104"/>
    <lineage>
        <taxon>Eukaryota</taxon>
        <taxon>Fungi</taxon>
        <taxon>Dikarya</taxon>
        <taxon>Ascomycota</taxon>
        <taxon>Pezizomycotina</taxon>
        <taxon>Sordariomycetes</taxon>
        <taxon>Hypocreomycetidae</taxon>
        <taxon>Hypocreales</taxon>
        <taxon>Cordycipitaceae</taxon>
        <taxon>Cordyceps</taxon>
    </lineage>
</organism>
<dbReference type="GeneID" id="30024020"/>
<dbReference type="SUPFAM" id="SSF56059">
    <property type="entry name" value="Glutathione synthetase ATP-binding domain-like"/>
    <property type="match status" value="1"/>
</dbReference>
<proteinExistence type="predicted"/>
<evidence type="ECO:0000313" key="1">
    <source>
        <dbReference type="EMBL" id="OAA55623.1"/>
    </source>
</evidence>
<evidence type="ECO:0008006" key="3">
    <source>
        <dbReference type="Google" id="ProtNLM"/>
    </source>
</evidence>
<keyword evidence="2" id="KW-1185">Reference proteome</keyword>
<dbReference type="EMBL" id="AZHB01000024">
    <property type="protein sequence ID" value="OAA55623.1"/>
    <property type="molecule type" value="Genomic_DNA"/>
</dbReference>
<accession>A0A167NJR2</accession>
<comment type="caution">
    <text evidence="1">The sequence shown here is derived from an EMBL/GenBank/DDBJ whole genome shotgun (WGS) entry which is preliminary data.</text>
</comment>
<dbReference type="RefSeq" id="XP_018701347.1">
    <property type="nucleotide sequence ID" value="XM_018851331.1"/>
</dbReference>
<dbReference type="Proteomes" id="UP000076744">
    <property type="component" value="Unassembled WGS sequence"/>
</dbReference>
<name>A0A167NJR2_CORFA</name>
<dbReference type="AlphaFoldDB" id="A0A167NJR2"/>
<gene>
    <name evidence="1" type="ORF">ISF_07728</name>
</gene>
<dbReference type="OrthoDB" id="2117718at2759"/>
<sequence>MATPAAERMRQVHLGLASSPCPIAAGREEHAAHEAMLLARCPARAWPHASYRASCPRPVLLTGAHIRHLNVLHDALAAAIADIVPRWWRDRDAGFPERMPLPADEEELLQWLDEQEDAGRLGPFSSCQGSWRPDFLVEGEVRADGSLAENFRISEINARFCFNGFMHVAHGSAALTDMVGATAGSGLVAATDGEELFEGLLGLFRHDRPIHLLKGDEPGIDIHMFIEAARARLGVAPRLVHPSSLRLALDAHGRETLCCLSATSPSLRTAAGEAVEEMHQVGVELRQRELRALPPAIRRHLALRGVNDARTALLVHDKRMLGVVRQELGALVARGALTAAQAALLERGVAHTFLPGSPELDDARLLEDRAGYVLKPVRGGKGVGIRFGEDMDEAAWREALAKLRGRPRPPGDDDEDGRACVVLQRRVRQLRYELVLGRDGEVVRYPLVGTYHVVNGRWLGIGIWRSSGERVCAVSSGGSWMCSVVRS</sequence>